<dbReference type="EMBL" id="UINC01003482">
    <property type="protein sequence ID" value="SVA06704.1"/>
    <property type="molecule type" value="Genomic_DNA"/>
</dbReference>
<dbReference type="InterPro" id="IPR046357">
    <property type="entry name" value="PPIase_dom_sf"/>
</dbReference>
<evidence type="ECO:0000259" key="1">
    <source>
        <dbReference type="PROSITE" id="PS50198"/>
    </source>
</evidence>
<gene>
    <name evidence="2" type="ORF">METZ01_LOCUS59558</name>
</gene>
<accession>A0A381STG7</accession>
<dbReference type="AlphaFoldDB" id="A0A381STG7"/>
<feature type="domain" description="PpiC" evidence="1">
    <location>
        <begin position="5"/>
        <end position="122"/>
    </location>
</feature>
<reference evidence="2" key="1">
    <citation type="submission" date="2018-05" db="EMBL/GenBank/DDBJ databases">
        <authorList>
            <person name="Lanie J.A."/>
            <person name="Ng W.-L."/>
            <person name="Kazmierczak K.M."/>
            <person name="Andrzejewski T.M."/>
            <person name="Davidsen T.M."/>
            <person name="Wayne K.J."/>
            <person name="Tettelin H."/>
            <person name="Glass J.I."/>
            <person name="Rusch D."/>
            <person name="Podicherti R."/>
            <person name="Tsui H.-C.T."/>
            <person name="Winkler M.E."/>
        </authorList>
    </citation>
    <scope>NUCLEOTIDE SEQUENCE</scope>
</reference>
<dbReference type="GO" id="GO:0003755">
    <property type="term" value="F:peptidyl-prolyl cis-trans isomerase activity"/>
    <property type="evidence" value="ECO:0007669"/>
    <property type="project" value="InterPro"/>
</dbReference>
<sequence>MAGFSFQIQVRHIQVASKKVADLLVETIGEGKSGVAQVQLLMKLAEKYSNCRSKNDGGNLGWVEMGWNPEDPRSPRGGFKKLENEELHDIISNALEKNEITQGAIHGPVQTKQGYHVLIIANEFKTDRIL</sequence>
<dbReference type="InterPro" id="IPR000297">
    <property type="entry name" value="PPIase_PpiC"/>
</dbReference>
<evidence type="ECO:0000313" key="2">
    <source>
        <dbReference type="EMBL" id="SVA06704.1"/>
    </source>
</evidence>
<organism evidence="2">
    <name type="scientific">marine metagenome</name>
    <dbReference type="NCBI Taxonomy" id="408172"/>
    <lineage>
        <taxon>unclassified sequences</taxon>
        <taxon>metagenomes</taxon>
        <taxon>ecological metagenomes</taxon>
    </lineage>
</organism>
<dbReference type="PROSITE" id="PS50198">
    <property type="entry name" value="PPIC_PPIASE_2"/>
    <property type="match status" value="1"/>
</dbReference>
<protein>
    <recommendedName>
        <fullName evidence="1">PpiC domain-containing protein</fullName>
    </recommendedName>
</protein>
<dbReference type="SUPFAM" id="SSF54534">
    <property type="entry name" value="FKBP-like"/>
    <property type="match status" value="1"/>
</dbReference>
<dbReference type="Gene3D" id="3.10.50.40">
    <property type="match status" value="1"/>
</dbReference>
<dbReference type="Pfam" id="PF00639">
    <property type="entry name" value="Rotamase"/>
    <property type="match status" value="1"/>
</dbReference>
<proteinExistence type="predicted"/>
<name>A0A381STG7_9ZZZZ</name>